<feature type="region of interest" description="Disordered" evidence="1">
    <location>
        <begin position="1"/>
        <end position="23"/>
    </location>
</feature>
<evidence type="ECO:0000313" key="3">
    <source>
        <dbReference type="Proteomes" id="UP001150924"/>
    </source>
</evidence>
<protein>
    <submittedName>
        <fullName evidence="2">Uncharacterized protein</fullName>
    </submittedName>
</protein>
<dbReference type="AlphaFoldDB" id="A0A9X3F3D5"/>
<organism evidence="2 3">
    <name type="scientific">Nannocystis pusilla</name>
    <dbReference type="NCBI Taxonomy" id="889268"/>
    <lineage>
        <taxon>Bacteria</taxon>
        <taxon>Pseudomonadati</taxon>
        <taxon>Myxococcota</taxon>
        <taxon>Polyangia</taxon>
        <taxon>Nannocystales</taxon>
        <taxon>Nannocystaceae</taxon>
        <taxon>Nannocystis</taxon>
    </lineage>
</organism>
<dbReference type="EMBL" id="JAPNKE010000002">
    <property type="protein sequence ID" value="MCY1013704.1"/>
    <property type="molecule type" value="Genomic_DNA"/>
</dbReference>
<accession>A0A9X3F3D5</accession>
<evidence type="ECO:0000256" key="1">
    <source>
        <dbReference type="SAM" id="MobiDB-lite"/>
    </source>
</evidence>
<reference evidence="2" key="1">
    <citation type="submission" date="2022-11" db="EMBL/GenBank/DDBJ databases">
        <title>Minimal conservation of predation-associated metabolite biosynthetic gene clusters underscores biosynthetic potential of Myxococcota including descriptions for ten novel species: Archangium lansinium sp. nov., Myxococcus landrumus sp. nov., Nannocystis bai.</title>
        <authorList>
            <person name="Ahearne A."/>
            <person name="Stevens C."/>
            <person name="Phillips K."/>
        </authorList>
    </citation>
    <scope>NUCLEOTIDE SEQUENCE</scope>
    <source>
        <strain evidence="2">Na p29</strain>
    </source>
</reference>
<dbReference type="Proteomes" id="UP001150924">
    <property type="component" value="Unassembled WGS sequence"/>
</dbReference>
<sequence length="91" mass="9933">MPHASDFADERHEPARAEVGAAAPERRPSLNFRDWAVCAVDAVAEWQAGFGAYESHPSLEIGPDALARGLAELSERLTGITRSFTRVTRGR</sequence>
<comment type="caution">
    <text evidence="2">The sequence shown here is derived from an EMBL/GenBank/DDBJ whole genome shotgun (WGS) entry which is preliminary data.</text>
</comment>
<proteinExistence type="predicted"/>
<keyword evidence="3" id="KW-1185">Reference proteome</keyword>
<feature type="compositionally biased region" description="Basic and acidic residues" evidence="1">
    <location>
        <begin position="1"/>
        <end position="16"/>
    </location>
</feature>
<gene>
    <name evidence="2" type="ORF">OV079_50895</name>
</gene>
<name>A0A9X3F3D5_9BACT</name>
<evidence type="ECO:0000313" key="2">
    <source>
        <dbReference type="EMBL" id="MCY1013704.1"/>
    </source>
</evidence>